<dbReference type="Gene3D" id="2.20.25.10">
    <property type="match status" value="1"/>
</dbReference>
<dbReference type="AlphaFoldDB" id="A0A8J6AXY7"/>
<gene>
    <name evidence="2" type="ORF">J8273_7432</name>
</gene>
<feature type="domain" description="DNA-directed RNA polymerase II subunit RPB9-like zinc ribbon" evidence="1">
    <location>
        <begin position="5"/>
        <end position="63"/>
    </location>
</feature>
<dbReference type="SMART" id="SM00661">
    <property type="entry name" value="RPOL9"/>
    <property type="match status" value="1"/>
</dbReference>
<accession>A0A8J6AXY7</accession>
<dbReference type="Proteomes" id="UP000717585">
    <property type="component" value="Unassembled WGS sequence"/>
</dbReference>
<protein>
    <recommendedName>
        <fullName evidence="1">DNA-directed RNA polymerase II subunit RPB9-like zinc ribbon domain-containing protein</fullName>
    </recommendedName>
</protein>
<reference evidence="2" key="1">
    <citation type="submission" date="2021-05" db="EMBL/GenBank/DDBJ databases">
        <title>A free-living protist that lacks canonical eukaryotic 1 DNA replication and segregation systems.</title>
        <authorList>
            <person name="Salas-Leiva D.E."/>
            <person name="Tromer E.C."/>
            <person name="Curtis B.A."/>
            <person name="Jerlstrom-Hultqvist J."/>
            <person name="Kolisko M."/>
            <person name="Yi Z."/>
            <person name="Salas-Leiva J.S."/>
            <person name="Gallot-Lavallee L."/>
            <person name="Kops G.J.P.L."/>
            <person name="Archibald J.M."/>
            <person name="Simpson A.G.B."/>
            <person name="Roger A.J."/>
        </authorList>
    </citation>
    <scope>NUCLEOTIDE SEQUENCE</scope>
    <source>
        <strain evidence="2">BICM</strain>
    </source>
</reference>
<dbReference type="EMBL" id="JAHDYR010000062">
    <property type="protein sequence ID" value="KAG9391158.1"/>
    <property type="molecule type" value="Genomic_DNA"/>
</dbReference>
<evidence type="ECO:0000259" key="1">
    <source>
        <dbReference type="SMART" id="SM00661"/>
    </source>
</evidence>
<dbReference type="GO" id="GO:0006351">
    <property type="term" value="P:DNA-templated transcription"/>
    <property type="evidence" value="ECO:0007669"/>
    <property type="project" value="InterPro"/>
</dbReference>
<evidence type="ECO:0000313" key="3">
    <source>
        <dbReference type="Proteomes" id="UP000717585"/>
    </source>
</evidence>
<proteinExistence type="predicted"/>
<sequence length="179" mass="19859">MPVLHFCSTCNNIMAPKETVTPTGARVLVYRCDACSVEMAAENAVVSRLVGSIAEEKDEKEDILRFDDLPYNILEDVTIPVQIHSCANPQCDSMECKLFQMEGETDQNMNVVRCCKSADASPRCECCEEANAQPVPFKYQVLLRLVSVGHQWLSRTRATTDIRPATGLGSLSHGFTDLR</sequence>
<dbReference type="SUPFAM" id="SSF57783">
    <property type="entry name" value="Zinc beta-ribbon"/>
    <property type="match status" value="1"/>
</dbReference>
<keyword evidence="3" id="KW-1185">Reference proteome</keyword>
<comment type="caution">
    <text evidence="2">The sequence shown here is derived from an EMBL/GenBank/DDBJ whole genome shotgun (WGS) entry which is preliminary data.</text>
</comment>
<dbReference type="InterPro" id="IPR001529">
    <property type="entry name" value="Zn_ribbon_RPB9"/>
</dbReference>
<organism evidence="2 3">
    <name type="scientific">Carpediemonas membranifera</name>
    <dbReference type="NCBI Taxonomy" id="201153"/>
    <lineage>
        <taxon>Eukaryota</taxon>
        <taxon>Metamonada</taxon>
        <taxon>Carpediemonas-like organisms</taxon>
        <taxon>Carpediemonas</taxon>
    </lineage>
</organism>
<evidence type="ECO:0000313" key="2">
    <source>
        <dbReference type="EMBL" id="KAG9391158.1"/>
    </source>
</evidence>
<name>A0A8J6AXY7_9EUKA</name>